<sequence length="87" mass="9611">MSPSVTLSVCVPRTPTPLTNLSSENLQYTHLAQTVSLSVNISPLALTRCYLQHCLFCSTISVNASRTLYTLSVNLWHTLPPVHSPTW</sequence>
<organism evidence="1 2">
    <name type="scientific">Xenopus laevis</name>
    <name type="common">African clawed frog</name>
    <dbReference type="NCBI Taxonomy" id="8355"/>
    <lineage>
        <taxon>Eukaryota</taxon>
        <taxon>Metazoa</taxon>
        <taxon>Chordata</taxon>
        <taxon>Craniata</taxon>
        <taxon>Vertebrata</taxon>
        <taxon>Euteleostomi</taxon>
        <taxon>Amphibia</taxon>
        <taxon>Batrachia</taxon>
        <taxon>Anura</taxon>
        <taxon>Pipoidea</taxon>
        <taxon>Pipidae</taxon>
        <taxon>Xenopodinae</taxon>
        <taxon>Xenopus</taxon>
        <taxon>Xenopus</taxon>
    </lineage>
</organism>
<name>A0A974D5K1_XENLA</name>
<accession>A0A974D5K1</accession>
<dbReference type="Proteomes" id="UP000694892">
    <property type="component" value="Chromosome 3S"/>
</dbReference>
<dbReference type="EMBL" id="CM004471">
    <property type="protein sequence ID" value="OCT86048.1"/>
    <property type="molecule type" value="Genomic_DNA"/>
</dbReference>
<gene>
    <name evidence="1" type="ORF">XELAEV_18019742mg</name>
</gene>
<evidence type="ECO:0000313" key="2">
    <source>
        <dbReference type="Proteomes" id="UP000694892"/>
    </source>
</evidence>
<protein>
    <submittedName>
        <fullName evidence="1">Uncharacterized protein</fullName>
    </submittedName>
</protein>
<dbReference type="AlphaFoldDB" id="A0A974D5K1"/>
<evidence type="ECO:0000313" key="1">
    <source>
        <dbReference type="EMBL" id="OCT86048.1"/>
    </source>
</evidence>
<proteinExistence type="predicted"/>
<reference evidence="2" key="1">
    <citation type="journal article" date="2016" name="Nature">
        <title>Genome evolution in the allotetraploid frog Xenopus laevis.</title>
        <authorList>
            <person name="Session A.M."/>
            <person name="Uno Y."/>
            <person name="Kwon T."/>
            <person name="Chapman J.A."/>
            <person name="Toyoda A."/>
            <person name="Takahashi S."/>
            <person name="Fukui A."/>
            <person name="Hikosaka A."/>
            <person name="Suzuki A."/>
            <person name="Kondo M."/>
            <person name="van Heeringen S.J."/>
            <person name="Quigley I."/>
            <person name="Heinz S."/>
            <person name="Ogino H."/>
            <person name="Ochi H."/>
            <person name="Hellsten U."/>
            <person name="Lyons J.B."/>
            <person name="Simakov O."/>
            <person name="Putnam N."/>
            <person name="Stites J."/>
            <person name="Kuroki Y."/>
            <person name="Tanaka T."/>
            <person name="Michiue T."/>
            <person name="Watanabe M."/>
            <person name="Bogdanovic O."/>
            <person name="Lister R."/>
            <person name="Georgiou G."/>
            <person name="Paranjpe S.S."/>
            <person name="van Kruijsbergen I."/>
            <person name="Shu S."/>
            <person name="Carlson J."/>
            <person name="Kinoshita T."/>
            <person name="Ohta Y."/>
            <person name="Mawaribuchi S."/>
            <person name="Jenkins J."/>
            <person name="Grimwood J."/>
            <person name="Schmutz J."/>
            <person name="Mitros T."/>
            <person name="Mozaffari S.V."/>
            <person name="Suzuki Y."/>
            <person name="Haramoto Y."/>
            <person name="Yamamoto T.S."/>
            <person name="Takagi C."/>
            <person name="Heald R."/>
            <person name="Miller K."/>
            <person name="Haudenschild C."/>
            <person name="Kitzman J."/>
            <person name="Nakayama T."/>
            <person name="Izutsu Y."/>
            <person name="Robert J."/>
            <person name="Fortriede J."/>
            <person name="Burns K."/>
            <person name="Lotay V."/>
            <person name="Karimi K."/>
            <person name="Yasuoka Y."/>
            <person name="Dichmann D.S."/>
            <person name="Flajnik M.F."/>
            <person name="Houston D.W."/>
            <person name="Shendure J."/>
            <person name="DuPasquier L."/>
            <person name="Vize P.D."/>
            <person name="Zorn A.M."/>
            <person name="Ito M."/>
            <person name="Marcotte E.M."/>
            <person name="Wallingford J.B."/>
            <person name="Ito Y."/>
            <person name="Asashima M."/>
            <person name="Ueno N."/>
            <person name="Matsuda Y."/>
            <person name="Veenstra G.J."/>
            <person name="Fujiyama A."/>
            <person name="Harland R.M."/>
            <person name="Taira M."/>
            <person name="Rokhsar D.S."/>
        </authorList>
    </citation>
    <scope>NUCLEOTIDE SEQUENCE [LARGE SCALE GENOMIC DNA]</scope>
    <source>
        <strain evidence="2">J</strain>
    </source>
</reference>